<protein>
    <recommendedName>
        <fullName evidence="1">Ysc84 actin-binding domain-containing protein</fullName>
    </recommendedName>
</protein>
<dbReference type="EMBL" id="VHSG01000010">
    <property type="protein sequence ID" value="TQV80106.1"/>
    <property type="molecule type" value="Genomic_DNA"/>
</dbReference>
<gene>
    <name evidence="2" type="ORF">FKG94_10585</name>
</gene>
<dbReference type="InterPro" id="IPR007461">
    <property type="entry name" value="Ysc84_actin-binding"/>
</dbReference>
<evidence type="ECO:0000259" key="1">
    <source>
        <dbReference type="Pfam" id="PF04366"/>
    </source>
</evidence>
<sequence length="188" mass="19944">MNIRILCGLIIGVAVFVGGCSTTGGVTPAEKRQSILNMRTQVLNDLYKLKPDVQAQVNSAAGYGVFSNANINVIFASFGGGYGIVRDNAAARDTYMKMGEFGLGLGAGAKDFRLVFVYHTRAAMNRFLDSGWTFGAQADAAAKASDKGGAVGGEAIIDDITVYQLTESGLVLQATIKGTKFWKDEELN</sequence>
<name>A0A545TSB3_9GAMM</name>
<accession>A0A545TSB3</accession>
<dbReference type="Pfam" id="PF04366">
    <property type="entry name" value="Ysc84"/>
    <property type="match status" value="1"/>
</dbReference>
<feature type="domain" description="Ysc84 actin-binding" evidence="1">
    <location>
        <begin position="100"/>
        <end position="188"/>
    </location>
</feature>
<dbReference type="AlphaFoldDB" id="A0A545TSB3"/>
<dbReference type="PROSITE" id="PS51257">
    <property type="entry name" value="PROKAR_LIPOPROTEIN"/>
    <property type="match status" value="1"/>
</dbReference>
<reference evidence="2 3" key="1">
    <citation type="submission" date="2019-06" db="EMBL/GenBank/DDBJ databases">
        <title>Whole genome sequence for Cellvibrionaceae sp. R142.</title>
        <authorList>
            <person name="Wang G."/>
        </authorList>
    </citation>
    <scope>NUCLEOTIDE SEQUENCE [LARGE SCALE GENOMIC DNA]</scope>
    <source>
        <strain evidence="2 3">R142</strain>
    </source>
</reference>
<comment type="caution">
    <text evidence="2">The sequence shown here is derived from an EMBL/GenBank/DDBJ whole genome shotgun (WGS) entry which is preliminary data.</text>
</comment>
<dbReference type="OrthoDB" id="117166at2"/>
<proteinExistence type="predicted"/>
<keyword evidence="3" id="KW-1185">Reference proteome</keyword>
<evidence type="ECO:0000313" key="2">
    <source>
        <dbReference type="EMBL" id="TQV80106.1"/>
    </source>
</evidence>
<organism evidence="2 3">
    <name type="scientific">Exilibacterium tricleocarpae</name>
    <dbReference type="NCBI Taxonomy" id="2591008"/>
    <lineage>
        <taxon>Bacteria</taxon>
        <taxon>Pseudomonadati</taxon>
        <taxon>Pseudomonadota</taxon>
        <taxon>Gammaproteobacteria</taxon>
        <taxon>Cellvibrionales</taxon>
        <taxon>Cellvibrionaceae</taxon>
        <taxon>Exilibacterium</taxon>
    </lineage>
</organism>
<dbReference type="Proteomes" id="UP000319732">
    <property type="component" value="Unassembled WGS sequence"/>
</dbReference>
<dbReference type="RefSeq" id="WP_142904205.1">
    <property type="nucleotide sequence ID" value="NZ_ML660092.1"/>
</dbReference>
<evidence type="ECO:0000313" key="3">
    <source>
        <dbReference type="Proteomes" id="UP000319732"/>
    </source>
</evidence>